<accession>A0ABW0N4P8</accession>
<evidence type="ECO:0000259" key="1">
    <source>
        <dbReference type="Pfam" id="PF00669"/>
    </source>
</evidence>
<dbReference type="Pfam" id="PF00669">
    <property type="entry name" value="Flagellin_N"/>
    <property type="match status" value="1"/>
</dbReference>
<comment type="caution">
    <text evidence="2">The sequence shown here is derived from an EMBL/GenBank/DDBJ whole genome shotgun (WGS) entry which is preliminary data.</text>
</comment>
<dbReference type="SUPFAM" id="SSF64518">
    <property type="entry name" value="Phase 1 flagellin"/>
    <property type="match status" value="1"/>
</dbReference>
<evidence type="ECO:0000313" key="2">
    <source>
        <dbReference type="EMBL" id="MFC5495435.1"/>
    </source>
</evidence>
<sequence>MSLSINPDEMGVQDSSRLQQLWEVALLGNATAAPRPPEATDEVAVAPLTVVSGSLGAGARSAQDGLAVVQTADSAYGDVASLLRRMDLIAALCGAATPLSPTAQSALQAKFEDLQVEVQRIQAAASWKGLDVLAGHDLTFKDGPATEDNVTLDGATTLTPVDVSDASVADPSSVTAALESVQGKRADLAVAKDRLTEGLRAFGAVEQQVGVPFPRQNDVPGAGLSLLL</sequence>
<dbReference type="EMBL" id="JBHSMD010000010">
    <property type="protein sequence ID" value="MFC5495435.1"/>
    <property type="molecule type" value="Genomic_DNA"/>
</dbReference>
<dbReference type="RefSeq" id="WP_345181687.1">
    <property type="nucleotide sequence ID" value="NZ_BAABFQ010000009.1"/>
</dbReference>
<dbReference type="Proteomes" id="UP001595956">
    <property type="component" value="Unassembled WGS sequence"/>
</dbReference>
<dbReference type="Gene3D" id="1.20.1330.10">
    <property type="entry name" value="f41 fragment of flagellin, N-terminal domain"/>
    <property type="match status" value="1"/>
</dbReference>
<reference evidence="3" key="1">
    <citation type="journal article" date="2019" name="Int. J. Syst. Evol. Microbiol.">
        <title>The Global Catalogue of Microorganisms (GCM) 10K type strain sequencing project: providing services to taxonomists for standard genome sequencing and annotation.</title>
        <authorList>
            <consortium name="The Broad Institute Genomics Platform"/>
            <consortium name="The Broad Institute Genome Sequencing Center for Infectious Disease"/>
            <person name="Wu L."/>
            <person name="Ma J."/>
        </authorList>
    </citation>
    <scope>NUCLEOTIDE SEQUENCE [LARGE SCALE GENOMIC DNA]</scope>
    <source>
        <strain evidence="3">KACC 13778</strain>
    </source>
</reference>
<gene>
    <name evidence="2" type="ORF">ACFPKY_20170</name>
</gene>
<organism evidence="2 3">
    <name type="scientific">Nocardioides caricicola</name>
    <dbReference type="NCBI Taxonomy" id="634770"/>
    <lineage>
        <taxon>Bacteria</taxon>
        <taxon>Bacillati</taxon>
        <taxon>Actinomycetota</taxon>
        <taxon>Actinomycetes</taxon>
        <taxon>Propionibacteriales</taxon>
        <taxon>Nocardioidaceae</taxon>
        <taxon>Nocardioides</taxon>
    </lineage>
</organism>
<proteinExistence type="predicted"/>
<name>A0ABW0N4P8_9ACTN</name>
<feature type="domain" description="Flagellin N-terminal" evidence="1">
    <location>
        <begin position="48"/>
        <end position="135"/>
    </location>
</feature>
<evidence type="ECO:0000313" key="3">
    <source>
        <dbReference type="Proteomes" id="UP001595956"/>
    </source>
</evidence>
<protein>
    <recommendedName>
        <fullName evidence="1">Flagellin N-terminal domain-containing protein</fullName>
    </recommendedName>
</protein>
<dbReference type="InterPro" id="IPR001029">
    <property type="entry name" value="Flagellin_N"/>
</dbReference>
<keyword evidence="3" id="KW-1185">Reference proteome</keyword>